<dbReference type="CDD" id="cd07185">
    <property type="entry name" value="OmpA_C-like"/>
    <property type="match status" value="1"/>
</dbReference>
<name>A0ABP7QX25_9BURK</name>
<keyword evidence="5" id="KW-1185">Reference proteome</keyword>
<dbReference type="InterPro" id="IPR006665">
    <property type="entry name" value="OmpA-like"/>
</dbReference>
<proteinExistence type="predicted"/>
<accession>A0ABP7QX25</accession>
<dbReference type="SUPFAM" id="SSF103088">
    <property type="entry name" value="OmpA-like"/>
    <property type="match status" value="1"/>
</dbReference>
<evidence type="ECO:0000313" key="4">
    <source>
        <dbReference type="EMBL" id="GAA3988509.1"/>
    </source>
</evidence>
<reference evidence="5" key="1">
    <citation type="journal article" date="2019" name="Int. J. Syst. Evol. Microbiol.">
        <title>The Global Catalogue of Microorganisms (GCM) 10K type strain sequencing project: providing services to taxonomists for standard genome sequencing and annotation.</title>
        <authorList>
            <consortium name="The Broad Institute Genomics Platform"/>
            <consortium name="The Broad Institute Genome Sequencing Center for Infectious Disease"/>
            <person name="Wu L."/>
            <person name="Ma J."/>
        </authorList>
    </citation>
    <scope>NUCLEOTIDE SEQUENCE [LARGE SCALE GENOMIC DNA]</scope>
    <source>
        <strain evidence="5">JCM 17561</strain>
    </source>
</reference>
<dbReference type="Proteomes" id="UP001501627">
    <property type="component" value="Unassembled WGS sequence"/>
</dbReference>
<dbReference type="EMBL" id="BAABBP010000006">
    <property type="protein sequence ID" value="GAA3988509.1"/>
    <property type="molecule type" value="Genomic_DNA"/>
</dbReference>
<dbReference type="PANTHER" id="PTHR30329">
    <property type="entry name" value="STATOR ELEMENT OF FLAGELLAR MOTOR COMPLEX"/>
    <property type="match status" value="1"/>
</dbReference>
<evidence type="ECO:0000259" key="3">
    <source>
        <dbReference type="PROSITE" id="PS51123"/>
    </source>
</evidence>
<evidence type="ECO:0000313" key="5">
    <source>
        <dbReference type="Proteomes" id="UP001501627"/>
    </source>
</evidence>
<feature type="chain" id="PRO_5046928523" description="OmpA-like domain-containing protein" evidence="2">
    <location>
        <begin position="39"/>
        <end position="1409"/>
    </location>
</feature>
<feature type="signal peptide" evidence="2">
    <location>
        <begin position="1"/>
        <end position="38"/>
    </location>
</feature>
<dbReference type="PROSITE" id="PS51123">
    <property type="entry name" value="OMPA_2"/>
    <property type="match status" value="1"/>
</dbReference>
<evidence type="ECO:0000256" key="2">
    <source>
        <dbReference type="SAM" id="SignalP"/>
    </source>
</evidence>
<gene>
    <name evidence="4" type="ORF">GCM10022279_09470</name>
</gene>
<protein>
    <recommendedName>
        <fullName evidence="3">OmpA-like domain-containing protein</fullName>
    </recommendedName>
</protein>
<dbReference type="RefSeq" id="WP_103045183.1">
    <property type="nucleotide sequence ID" value="NZ_BAABBP010000006.1"/>
</dbReference>
<dbReference type="Pfam" id="PF00691">
    <property type="entry name" value="OmpA"/>
    <property type="match status" value="1"/>
</dbReference>
<dbReference type="InterPro" id="IPR050330">
    <property type="entry name" value="Bact_OuterMem_StrucFunc"/>
</dbReference>
<evidence type="ECO:0000256" key="1">
    <source>
        <dbReference type="PROSITE-ProRule" id="PRU00473"/>
    </source>
</evidence>
<dbReference type="InterPro" id="IPR036737">
    <property type="entry name" value="OmpA-like_sf"/>
</dbReference>
<organism evidence="4 5">
    <name type="scientific">Comamonas faecalis</name>
    <dbReference type="NCBI Taxonomy" id="1387849"/>
    <lineage>
        <taxon>Bacteria</taxon>
        <taxon>Pseudomonadati</taxon>
        <taxon>Pseudomonadota</taxon>
        <taxon>Betaproteobacteria</taxon>
        <taxon>Burkholderiales</taxon>
        <taxon>Comamonadaceae</taxon>
        <taxon>Comamonas</taxon>
    </lineage>
</organism>
<feature type="domain" description="OmpA-like" evidence="3">
    <location>
        <begin position="101"/>
        <end position="226"/>
    </location>
</feature>
<sequence>MATHNKNGRAAARPQWVRSSVAAAAALALLGSTAWAQAADADAHGKRIDNARQAVVALPPPGEEMPRAGFAYELPSGVSREDAQAMRAASATLPAAPSQQAVVLRESDQSGALFDSGMADLKPAATQALDALVAQLKGKQGVRISVVGHTDSQRLSQRAKKRFVDNQGLSEARALAVASYLQKGLGLAPAAVAMDGKGKTQPVAGNGTPQGMAQNRRVEISVWWDEMQPPVPVAAPVPVVPADLCSSGDAQADLPFRVTVDGVDASGGAINEADRQRCVDVALERADIQIKYDDLAAKPALNVWATRDLTLHGQEAQFQGWSNYASWIARAELRIFVKGAATDGKPLATLPLTWGQTTGWRVPAEGSDEYVYLLRVYDDKGRFDETAAKQLNVAAHERAMSDLDKPAREALVGWGENALHVSNIPVRGGTITVSGKGLKAGEKVSVLGQDVPVDDKGSFVARQILGSGPHGVDVSVIGTDGRAASYRRNVSIPQDDWFYIAVGDLTIGRDRTTGPAQLVTQDDQHYDNSTYIDGRGAFYLKGKVKGEWLLTAAADTREQPLKDLFSNFAEKDPRYLLRRIDPDAYYPVYGDDSTTVDDAPTQGKFFVRLERGDSRVMWGNFQTAWSGTELLQYSRGLYGANLRLRSEDATGFGERRSGLDAFAADPGTVGAREEFRGTGGSLYYLRHLDVTVGSERLWVEVRDRDSGLVVERRLLTPGQDYEVNYLQGRILLSQPLPSTAAGGGLIYTSAVSGNPLFLVSTYEYVPGVTEAGALTYGARASHWVNDKLRVGVTGYRDGEGDYKQTLQGVDATLRVAAGTQIKAEVARSRGAGEMADYDSNQTSIDGGFGFNSIKSHADGKANAYRVEATVDLAEVTDSHKGQIAAYVQDRDAGFSAPGQIAYNGEAVRQVGARADVQLTGSTSLLAKADERRGDTQDARNAELGLRHRLNGEWSVTGGVRNDKRTTAVPNASEVLSQNGTRTDLLLRADYAPDKEGGSPGEKEDWSLYGFAQGTAQHSDERDANNRLGLGGAWRINDRLTLNAEGSGGNLGAGGLLGADWRVSDRSNAYLNYRLETENPDSNERGRYGTWVTGSNYRLNDSTRLFGEVRSTSGAGSQSLVQAFGVDLAPTDRWTVGSKVEFGTVSDAYGGDFDRKAVGLSTSYMHLGIKYSGALELRRDSTSGALGLAGKRDTWLLRNTYGNQLTPDWRLLGKFNISRSTNSGGAFNDGNFHEAVIGAAYRPVDNDRWNTLVKLTSYYDVPTSGQVESLRPGHGLSGAQLDYAQKSTVLAVDTIWDARPWLSLGFKYGLRVGKLRMNKTEGPWFKSRADLVVLRADWHWVHEWDVVTELRKLRAKEAEDARAGALVAVYKHVGKHVKVGAGYNFTNYSDDLTDLSYRSRGWFINVLTTF</sequence>
<keyword evidence="2" id="KW-0732">Signal</keyword>
<dbReference type="PANTHER" id="PTHR30329:SF21">
    <property type="entry name" value="LIPOPROTEIN YIAD-RELATED"/>
    <property type="match status" value="1"/>
</dbReference>
<comment type="caution">
    <text evidence="4">The sequence shown here is derived from an EMBL/GenBank/DDBJ whole genome shotgun (WGS) entry which is preliminary data.</text>
</comment>
<dbReference type="Gene3D" id="3.30.1330.60">
    <property type="entry name" value="OmpA-like domain"/>
    <property type="match status" value="1"/>
</dbReference>
<dbReference type="SUPFAM" id="SSF56935">
    <property type="entry name" value="Porins"/>
    <property type="match status" value="1"/>
</dbReference>
<keyword evidence="1" id="KW-0472">Membrane</keyword>